<evidence type="ECO:0000313" key="3">
    <source>
        <dbReference type="EMBL" id="MBW8640067.1"/>
    </source>
</evidence>
<feature type="domain" description="Multidrug resistance protein MdtA-like barrel-sandwich hybrid" evidence="1">
    <location>
        <begin position="50"/>
        <end position="241"/>
    </location>
</feature>
<dbReference type="PANTHER" id="PTHR30367">
    <property type="entry name" value="P-HYDROXYBENZOIC ACID EFFLUX PUMP SUBUNIT AAEA-RELATED"/>
    <property type="match status" value="1"/>
</dbReference>
<dbReference type="InterPro" id="IPR050393">
    <property type="entry name" value="MFP_Efflux_Pump"/>
</dbReference>
<gene>
    <name evidence="3" type="primary">mdtN</name>
    <name evidence="3" type="ORF">K1W69_22930</name>
</gene>
<evidence type="ECO:0000259" key="2">
    <source>
        <dbReference type="Pfam" id="PF25963"/>
    </source>
</evidence>
<organism evidence="3 4">
    <name type="scientific">Flavimaribacter sediminis</name>
    <dbReference type="NCBI Taxonomy" id="2865987"/>
    <lineage>
        <taxon>Bacteria</taxon>
        <taxon>Pseudomonadati</taxon>
        <taxon>Pseudomonadota</taxon>
        <taxon>Alphaproteobacteria</taxon>
        <taxon>Hyphomicrobiales</taxon>
        <taxon>Rhizobiaceae</taxon>
        <taxon>Flavimaribacter</taxon>
    </lineage>
</organism>
<dbReference type="Pfam" id="PF25917">
    <property type="entry name" value="BSH_RND"/>
    <property type="match status" value="1"/>
</dbReference>
<dbReference type="Proteomes" id="UP001196509">
    <property type="component" value="Unassembled WGS sequence"/>
</dbReference>
<dbReference type="SUPFAM" id="SSF111369">
    <property type="entry name" value="HlyD-like secretion proteins"/>
    <property type="match status" value="2"/>
</dbReference>
<feature type="domain" description="p-hydroxybenzoic acid efflux pump subunit AaeA-like beta-barrel" evidence="2">
    <location>
        <begin position="251"/>
        <end position="341"/>
    </location>
</feature>
<dbReference type="InterPro" id="IPR058625">
    <property type="entry name" value="MdtA-like_BSH"/>
</dbReference>
<dbReference type="Gene3D" id="2.40.50.100">
    <property type="match status" value="1"/>
</dbReference>
<proteinExistence type="predicted"/>
<protein>
    <submittedName>
        <fullName evidence="3">Multidrug transporter subunit MdtN</fullName>
    </submittedName>
</protein>
<dbReference type="Gene3D" id="2.40.30.170">
    <property type="match status" value="1"/>
</dbReference>
<comment type="caution">
    <text evidence="3">The sequence shown here is derived from an EMBL/GenBank/DDBJ whole genome shotgun (WGS) entry which is preliminary data.</text>
</comment>
<sequence>MASLSNKLKLILGGGASLLVILAAGVLIYHQVTRTRSNPMSDDVTIGADIVHIAPSVAGRISRIQVRENDYVSEGQTLFEIDKTPYQLAVDQTSADLAIAVASANDKARTIKAEQTNAIIAAQQVERARANLDLATQTLDRLLPMESKGYVSVQQVDDARTAKRDAEVSLNEALRQEEAAEVLISDEEAAKALVKARRAALAIAEFELEQTVVRAPNDGRVVGLSVSAGGYVLPGQSVFTLINSQSWFASAAYVETALPGIEIGDCATVYVLADRGRAIQGVVDGIGWGVSSKEQILLPNALPIIPKSLDWVRVQQRFPVRIRLDNPPADLMRVGASAVSIIQRGDACTL</sequence>
<dbReference type="PANTHER" id="PTHR30367:SF1">
    <property type="entry name" value="MULTIDRUG RESISTANCE PROTEIN MDTN"/>
    <property type="match status" value="1"/>
</dbReference>
<reference evidence="3" key="1">
    <citation type="submission" date="2021-08" db="EMBL/GenBank/DDBJ databases">
        <title>Hoeflea bacterium WL0058 sp. nov., isolated from the sediment.</title>
        <authorList>
            <person name="Wang L."/>
            <person name="Zhang D."/>
        </authorList>
    </citation>
    <scope>NUCLEOTIDE SEQUENCE</scope>
    <source>
        <strain evidence="3">WL0058</strain>
    </source>
</reference>
<dbReference type="InterPro" id="IPR058634">
    <property type="entry name" value="AaeA-lik-b-barrel"/>
</dbReference>
<accession>A0AAE2ZUU6</accession>
<dbReference type="AlphaFoldDB" id="A0AAE2ZUU6"/>
<keyword evidence="4" id="KW-1185">Reference proteome</keyword>
<dbReference type="Gene3D" id="1.10.287.470">
    <property type="entry name" value="Helix hairpin bin"/>
    <property type="match status" value="1"/>
</dbReference>
<dbReference type="Pfam" id="PF25963">
    <property type="entry name" value="Beta-barrel_AAEA"/>
    <property type="match status" value="1"/>
</dbReference>
<name>A0AAE2ZUU6_9HYPH</name>
<evidence type="ECO:0000259" key="1">
    <source>
        <dbReference type="Pfam" id="PF25917"/>
    </source>
</evidence>
<dbReference type="RefSeq" id="WP_220230786.1">
    <property type="nucleotide sequence ID" value="NZ_JAICBX010000005.1"/>
</dbReference>
<dbReference type="NCBIfam" id="NF007785">
    <property type="entry name" value="PRK10476.1"/>
    <property type="match status" value="1"/>
</dbReference>
<evidence type="ECO:0000313" key="4">
    <source>
        <dbReference type="Proteomes" id="UP001196509"/>
    </source>
</evidence>
<dbReference type="EMBL" id="JAICBX010000005">
    <property type="protein sequence ID" value="MBW8640067.1"/>
    <property type="molecule type" value="Genomic_DNA"/>
</dbReference>